<accession>A0A2I7N5I5</accession>
<dbReference type="PANTHER" id="PTHR30537:SF3">
    <property type="entry name" value="TRANSCRIPTIONAL REGULATORY PROTEIN"/>
    <property type="match status" value="1"/>
</dbReference>
<dbReference type="SUPFAM" id="SSF46785">
    <property type="entry name" value="Winged helix' DNA-binding domain"/>
    <property type="match status" value="1"/>
</dbReference>
<organism evidence="6 7">
    <name type="scientific">Aquella oligotrophica</name>
    <dbReference type="NCBI Taxonomy" id="2067065"/>
    <lineage>
        <taxon>Bacteria</taxon>
        <taxon>Pseudomonadati</taxon>
        <taxon>Pseudomonadota</taxon>
        <taxon>Betaproteobacteria</taxon>
        <taxon>Neisseriales</taxon>
        <taxon>Neisseriaceae</taxon>
        <taxon>Aquella</taxon>
    </lineage>
</organism>
<evidence type="ECO:0000256" key="2">
    <source>
        <dbReference type="ARBA" id="ARBA00023015"/>
    </source>
</evidence>
<keyword evidence="7" id="KW-1185">Reference proteome</keyword>
<dbReference type="RefSeq" id="WP_102950774.1">
    <property type="nucleotide sequence ID" value="NZ_CP024847.1"/>
</dbReference>
<name>A0A2I7N5I5_9NEIS</name>
<feature type="domain" description="HTH lysR-type" evidence="5">
    <location>
        <begin position="7"/>
        <end position="64"/>
    </location>
</feature>
<dbReference type="Pfam" id="PF03466">
    <property type="entry name" value="LysR_substrate"/>
    <property type="match status" value="1"/>
</dbReference>
<dbReference type="Proteomes" id="UP000236655">
    <property type="component" value="Chromosome"/>
</dbReference>
<dbReference type="GO" id="GO:0043565">
    <property type="term" value="F:sequence-specific DNA binding"/>
    <property type="evidence" value="ECO:0007669"/>
    <property type="project" value="TreeGrafter"/>
</dbReference>
<dbReference type="PANTHER" id="PTHR30537">
    <property type="entry name" value="HTH-TYPE TRANSCRIPTIONAL REGULATOR"/>
    <property type="match status" value="1"/>
</dbReference>
<protein>
    <recommendedName>
        <fullName evidence="5">HTH lysR-type domain-containing protein</fullName>
    </recommendedName>
</protein>
<keyword evidence="2" id="KW-0805">Transcription regulation</keyword>
<evidence type="ECO:0000313" key="6">
    <source>
        <dbReference type="EMBL" id="AUR51475.1"/>
    </source>
</evidence>
<dbReference type="InterPro" id="IPR005119">
    <property type="entry name" value="LysR_subst-bd"/>
</dbReference>
<gene>
    <name evidence="6" type="ORF">CUN60_03945</name>
</gene>
<dbReference type="Gene3D" id="1.10.10.10">
    <property type="entry name" value="Winged helix-like DNA-binding domain superfamily/Winged helix DNA-binding domain"/>
    <property type="match status" value="1"/>
</dbReference>
<keyword evidence="3" id="KW-0238">DNA-binding</keyword>
<dbReference type="GO" id="GO:0003700">
    <property type="term" value="F:DNA-binding transcription factor activity"/>
    <property type="evidence" value="ECO:0007669"/>
    <property type="project" value="InterPro"/>
</dbReference>
<dbReference type="GO" id="GO:0006351">
    <property type="term" value="P:DNA-templated transcription"/>
    <property type="evidence" value="ECO:0007669"/>
    <property type="project" value="TreeGrafter"/>
</dbReference>
<dbReference type="PROSITE" id="PS50931">
    <property type="entry name" value="HTH_LYSR"/>
    <property type="match status" value="1"/>
</dbReference>
<evidence type="ECO:0000313" key="7">
    <source>
        <dbReference type="Proteomes" id="UP000236655"/>
    </source>
</evidence>
<sequence>MTKNSRFSFDDLYFFYKAAEIGSYSLAAKFFSVNSTTVSRRIIALEDSLKVKLVEVSNNSFSLTMKGKLVFDLLAGGEFSFDKLQLLVNNSVDDMIVSGEVLFSLPPGLGISLISKYIPEFIRKNPGIKLNLCYQNKEPELAKDNIDLALVPYITHKHPNQKFKKIASFPIHLLCTKEYKEKYGVPETINELPHHLCVGLITDSFEVYRTVKFKNKNTDEVVMLEMPNNITTNSAINNMELIKSNEVIAGVWDYTGRGIPDHLIHVLPDYEIEPISMYLLKHPYRQSKAINLLAEFIERLFKLFKPSYDS</sequence>
<proteinExistence type="inferred from homology"/>
<dbReference type="AlphaFoldDB" id="A0A2I7N5I5"/>
<evidence type="ECO:0000256" key="4">
    <source>
        <dbReference type="ARBA" id="ARBA00023163"/>
    </source>
</evidence>
<reference evidence="7" key="1">
    <citation type="submission" date="2017-11" db="EMBL/GenBank/DDBJ databases">
        <authorList>
            <person name="Chan K.G."/>
            <person name="Lee L.S."/>
        </authorList>
    </citation>
    <scope>NUCLEOTIDE SEQUENCE [LARGE SCALE GENOMIC DNA]</scope>
    <source>
        <strain evidence="7">DSM 100970</strain>
    </source>
</reference>
<dbReference type="InterPro" id="IPR036388">
    <property type="entry name" value="WH-like_DNA-bd_sf"/>
</dbReference>
<dbReference type="EMBL" id="CP024847">
    <property type="protein sequence ID" value="AUR51475.1"/>
    <property type="molecule type" value="Genomic_DNA"/>
</dbReference>
<dbReference type="InterPro" id="IPR036390">
    <property type="entry name" value="WH_DNA-bd_sf"/>
</dbReference>
<dbReference type="SUPFAM" id="SSF53850">
    <property type="entry name" value="Periplasmic binding protein-like II"/>
    <property type="match status" value="1"/>
</dbReference>
<keyword evidence="4" id="KW-0804">Transcription</keyword>
<comment type="similarity">
    <text evidence="1">Belongs to the LysR transcriptional regulatory family.</text>
</comment>
<dbReference type="OrthoDB" id="9786526at2"/>
<evidence type="ECO:0000256" key="3">
    <source>
        <dbReference type="ARBA" id="ARBA00023125"/>
    </source>
</evidence>
<dbReference type="InterPro" id="IPR000847">
    <property type="entry name" value="LysR_HTH_N"/>
</dbReference>
<dbReference type="Pfam" id="PF00126">
    <property type="entry name" value="HTH_1"/>
    <property type="match status" value="1"/>
</dbReference>
<dbReference type="Gene3D" id="3.40.190.290">
    <property type="match status" value="1"/>
</dbReference>
<dbReference type="KEGG" id="nba:CUN60_03945"/>
<evidence type="ECO:0000259" key="5">
    <source>
        <dbReference type="PROSITE" id="PS50931"/>
    </source>
</evidence>
<dbReference type="InterPro" id="IPR058163">
    <property type="entry name" value="LysR-type_TF_proteobact-type"/>
</dbReference>
<evidence type="ECO:0000256" key="1">
    <source>
        <dbReference type="ARBA" id="ARBA00009437"/>
    </source>
</evidence>